<sequence length="140" mass="15725">MKNKSLPGFTLLESVLVLAIAVMVVSLGVTTLGSYRQELEFNNTCKRVATAVDQAVIYAALKHKPVELQPLNNSLRIRRGPKKEFINFNSDTKVYVSDSIKLIGISTISPGTFVIYDNHNHRRTYTVQMNWGRVVAKDED</sequence>
<keyword evidence="1" id="KW-1133">Transmembrane helix</keyword>
<accession>A0A916QKF0</accession>
<evidence type="ECO:0008006" key="4">
    <source>
        <dbReference type="Google" id="ProtNLM"/>
    </source>
</evidence>
<gene>
    <name evidence="2" type="ORF">LCB40_10100</name>
</gene>
<reference evidence="2" key="1">
    <citation type="submission" date="2020-08" db="EMBL/GenBank/DDBJ databases">
        <title>Taxonomic study for Lactobacillus species isolated from hardwood bark.</title>
        <authorList>
            <person name="Tohno M."/>
            <person name="Tanizawa Y."/>
        </authorList>
    </citation>
    <scope>NUCLEOTIDE SEQUENCE</scope>
    <source>
        <strain evidence="2">B40</strain>
    </source>
</reference>
<protein>
    <recommendedName>
        <fullName evidence="4">Prepilin-type N-terminal cleavage/methylation domain-containing protein</fullName>
    </recommendedName>
</protein>
<dbReference type="RefSeq" id="WP_212780823.1">
    <property type="nucleotide sequence ID" value="NZ_BMAY01000006.1"/>
</dbReference>
<name>A0A916QKF0_9LACO</name>
<dbReference type="Proteomes" id="UP000677218">
    <property type="component" value="Unassembled WGS sequence"/>
</dbReference>
<proteinExistence type="predicted"/>
<organism evidence="2 3">
    <name type="scientific">Lactobacillus corticis</name>
    <dbReference type="NCBI Taxonomy" id="2201249"/>
    <lineage>
        <taxon>Bacteria</taxon>
        <taxon>Bacillati</taxon>
        <taxon>Bacillota</taxon>
        <taxon>Bacilli</taxon>
        <taxon>Lactobacillales</taxon>
        <taxon>Lactobacillaceae</taxon>
        <taxon>Lactobacillus</taxon>
    </lineage>
</organism>
<keyword evidence="1" id="KW-0472">Membrane</keyword>
<evidence type="ECO:0000256" key="1">
    <source>
        <dbReference type="SAM" id="Phobius"/>
    </source>
</evidence>
<comment type="caution">
    <text evidence="2">The sequence shown here is derived from an EMBL/GenBank/DDBJ whole genome shotgun (WGS) entry which is preliminary data.</text>
</comment>
<evidence type="ECO:0000313" key="2">
    <source>
        <dbReference type="EMBL" id="GFZ27130.1"/>
    </source>
</evidence>
<dbReference type="AlphaFoldDB" id="A0A916QKF0"/>
<evidence type="ECO:0000313" key="3">
    <source>
        <dbReference type="Proteomes" id="UP000677218"/>
    </source>
</evidence>
<keyword evidence="1" id="KW-0812">Transmembrane</keyword>
<feature type="transmembrane region" description="Helical" evidence="1">
    <location>
        <begin position="12"/>
        <end position="35"/>
    </location>
</feature>
<keyword evidence="3" id="KW-1185">Reference proteome</keyword>
<dbReference type="EMBL" id="BMAY01000006">
    <property type="protein sequence ID" value="GFZ27130.1"/>
    <property type="molecule type" value="Genomic_DNA"/>
</dbReference>